<accession>A0A448Z5Q2</accession>
<dbReference type="AlphaFoldDB" id="A0A448Z5Q2"/>
<feature type="compositionally biased region" description="Basic and acidic residues" evidence="1">
    <location>
        <begin position="101"/>
        <end position="111"/>
    </location>
</feature>
<dbReference type="EMBL" id="CAACVS010000124">
    <property type="protein sequence ID" value="VEU37365.1"/>
    <property type="molecule type" value="Genomic_DNA"/>
</dbReference>
<evidence type="ECO:0000313" key="3">
    <source>
        <dbReference type="Proteomes" id="UP000291116"/>
    </source>
</evidence>
<organism evidence="2 3">
    <name type="scientific">Pseudo-nitzschia multistriata</name>
    <dbReference type="NCBI Taxonomy" id="183589"/>
    <lineage>
        <taxon>Eukaryota</taxon>
        <taxon>Sar</taxon>
        <taxon>Stramenopiles</taxon>
        <taxon>Ochrophyta</taxon>
        <taxon>Bacillariophyta</taxon>
        <taxon>Bacillariophyceae</taxon>
        <taxon>Bacillariophycidae</taxon>
        <taxon>Bacillariales</taxon>
        <taxon>Bacillariaceae</taxon>
        <taxon>Pseudo-nitzschia</taxon>
    </lineage>
</organism>
<feature type="region of interest" description="Disordered" evidence="1">
    <location>
        <begin position="101"/>
        <end position="130"/>
    </location>
</feature>
<protein>
    <submittedName>
        <fullName evidence="2">Uncharacterized protein</fullName>
    </submittedName>
</protein>
<proteinExistence type="predicted"/>
<name>A0A448Z5Q2_9STRA</name>
<sequence>MARLPVGRNGDSRTRLLNSLGLFQEQRDERKCMLGKSSASIRYDRDSSPSNNHFENIVGGSDGESGEKKKFRHVRSWSDIPVRSALHNSVAFETRLNDENIMRNHKDDRGNSQRRSSLSRKNKEDNSPHSVRFNTVVSGVKIPSRNQYSRRIKQTLWRDRYELSEMVERNTTEFHAENYDWKQVVLDEEMYVDATSGERIHPCHVELNSFDESDDDDYNDSLVDESGFAPLSRLDSIASSK</sequence>
<gene>
    <name evidence="2" type="ORF">PSNMU_V1.4_AUG-EV-PASAV3_0041630</name>
</gene>
<evidence type="ECO:0000256" key="1">
    <source>
        <dbReference type="SAM" id="MobiDB-lite"/>
    </source>
</evidence>
<dbReference type="Proteomes" id="UP000291116">
    <property type="component" value="Unassembled WGS sequence"/>
</dbReference>
<dbReference type="OrthoDB" id="46132at2759"/>
<evidence type="ECO:0000313" key="2">
    <source>
        <dbReference type="EMBL" id="VEU37365.1"/>
    </source>
</evidence>
<keyword evidence="3" id="KW-1185">Reference proteome</keyword>
<feature type="region of interest" description="Disordered" evidence="1">
    <location>
        <begin position="35"/>
        <end position="69"/>
    </location>
</feature>
<reference evidence="2 3" key="1">
    <citation type="submission" date="2019-01" db="EMBL/GenBank/DDBJ databases">
        <authorList>
            <person name="Ferrante I. M."/>
        </authorList>
    </citation>
    <scope>NUCLEOTIDE SEQUENCE [LARGE SCALE GENOMIC DNA]</scope>
    <source>
        <strain evidence="2 3">B856</strain>
    </source>
</reference>